<evidence type="ECO:0000256" key="1">
    <source>
        <dbReference type="SAM" id="MobiDB-lite"/>
    </source>
</evidence>
<organism evidence="3 4">
    <name type="scientific">Sporichthya brevicatena</name>
    <dbReference type="NCBI Taxonomy" id="171442"/>
    <lineage>
        <taxon>Bacteria</taxon>
        <taxon>Bacillati</taxon>
        <taxon>Actinomycetota</taxon>
        <taxon>Actinomycetes</taxon>
        <taxon>Sporichthyales</taxon>
        <taxon>Sporichthyaceae</taxon>
        <taxon>Sporichthya</taxon>
    </lineage>
</organism>
<evidence type="ECO:0000313" key="4">
    <source>
        <dbReference type="Proteomes" id="UP001500957"/>
    </source>
</evidence>
<sequence length="596" mass="66087">MTGAESVALLRAGQRQLNAAHAVWLGLVAEVGSRGLDSGDEIVRLPAPDRWGGDEVRTALRISAYSGNELLDFAWAVVRRFPKLHAAMAAGDLSIERARVIHFWTRDMSDEHATTVIDEILGHCSIDADRPWTSEQIGARCRKLGIQLDPDWAQRRFQEAYRERRVISWRNEDGTATLAAQNQDPARVAAAIARVRKLADDAKRAGDPRPVDHLRSEIALNLLDGTYADFTDDQILAHLAATRPTDAETAETVETAETDQTDVPEPEHEEEPEPESEPQAEPEPEPQPEPAAEPAPVVRSPHRGVQLTAKLSTLLGMDRDPAELAGQGPIHAELAWEWAEKLSAGQWRFAVTGPDGYAISSGLVGARPVDWERRRTSDHGIVDLLIPAALLQALIEETVTSAQIALWRPVLVEIGRQHLLATAGAEKGDPAGPDPADARRRFPLRATPGHPTADDDLPRPRLPAPRRPVRDRPHPRPRPRRPHPGREPRTPVRARPRPQNQRRLATPPPQRPQGPLDHPPRRRLRRRDPTPDRTRPAEGTPRTTTTPPRTRRASRLRLPGRTRSPRCGAGPETKKPQASGLRFPLVRREGLEPPTR</sequence>
<name>A0ABN1GTT1_9ACTN</name>
<dbReference type="InterPro" id="IPR003870">
    <property type="entry name" value="DUF222"/>
</dbReference>
<feature type="compositionally biased region" description="Basic and acidic residues" evidence="1">
    <location>
        <begin position="527"/>
        <end position="536"/>
    </location>
</feature>
<proteinExistence type="predicted"/>
<dbReference type="Pfam" id="PF02720">
    <property type="entry name" value="DUF222"/>
    <property type="match status" value="1"/>
</dbReference>
<feature type="compositionally biased region" description="Low complexity" evidence="1">
    <location>
        <begin position="537"/>
        <end position="548"/>
    </location>
</feature>
<reference evidence="3 4" key="1">
    <citation type="journal article" date="2019" name="Int. J. Syst. Evol. Microbiol.">
        <title>The Global Catalogue of Microorganisms (GCM) 10K type strain sequencing project: providing services to taxonomists for standard genome sequencing and annotation.</title>
        <authorList>
            <consortium name="The Broad Institute Genomics Platform"/>
            <consortium name="The Broad Institute Genome Sequencing Center for Infectious Disease"/>
            <person name="Wu L."/>
            <person name="Ma J."/>
        </authorList>
    </citation>
    <scope>NUCLEOTIDE SEQUENCE [LARGE SCALE GENOMIC DNA]</scope>
    <source>
        <strain evidence="3 4">JCM 10671</strain>
    </source>
</reference>
<accession>A0ABN1GTT1</accession>
<comment type="caution">
    <text evidence="3">The sequence shown here is derived from an EMBL/GenBank/DDBJ whole genome shotgun (WGS) entry which is preliminary data.</text>
</comment>
<feature type="region of interest" description="Disordered" evidence="1">
    <location>
        <begin position="242"/>
        <end position="302"/>
    </location>
</feature>
<dbReference type="EMBL" id="BAAAHE010000016">
    <property type="protein sequence ID" value="GAA0619287.1"/>
    <property type="molecule type" value="Genomic_DNA"/>
</dbReference>
<evidence type="ECO:0000313" key="3">
    <source>
        <dbReference type="EMBL" id="GAA0619287.1"/>
    </source>
</evidence>
<feature type="domain" description="DUF222" evidence="2">
    <location>
        <begin position="55"/>
        <end position="213"/>
    </location>
</feature>
<evidence type="ECO:0000259" key="2">
    <source>
        <dbReference type="Pfam" id="PF02720"/>
    </source>
</evidence>
<feature type="region of interest" description="Disordered" evidence="1">
    <location>
        <begin position="423"/>
        <end position="596"/>
    </location>
</feature>
<gene>
    <name evidence="3" type="ORF">GCM10009547_22150</name>
</gene>
<feature type="compositionally biased region" description="Basic residues" evidence="1">
    <location>
        <begin position="549"/>
        <end position="564"/>
    </location>
</feature>
<dbReference type="Proteomes" id="UP001500957">
    <property type="component" value="Unassembled WGS sequence"/>
</dbReference>
<feature type="compositionally biased region" description="Acidic residues" evidence="1">
    <location>
        <begin position="248"/>
        <end position="286"/>
    </location>
</feature>
<feature type="compositionally biased region" description="Basic and acidic residues" evidence="1">
    <location>
        <begin position="586"/>
        <end position="596"/>
    </location>
</feature>
<keyword evidence="4" id="KW-1185">Reference proteome</keyword>
<protein>
    <recommendedName>
        <fullName evidence="2">DUF222 domain-containing protein</fullName>
    </recommendedName>
</protein>